<dbReference type="InterPro" id="IPR050708">
    <property type="entry name" value="T6SS_VgrG/RHS"/>
</dbReference>
<evidence type="ECO:0000256" key="1">
    <source>
        <dbReference type="ARBA" id="ARBA00022737"/>
    </source>
</evidence>
<evidence type="ECO:0000313" key="4">
    <source>
        <dbReference type="EMBL" id="PPT86781.1"/>
    </source>
</evidence>
<proteinExistence type="predicted"/>
<comment type="caution">
    <text evidence="4">The sequence shown here is derived from an EMBL/GenBank/DDBJ whole genome shotgun (WGS) entry which is preliminary data.</text>
</comment>
<dbReference type="PANTHER" id="PTHR32305:SF15">
    <property type="entry name" value="PROTEIN RHSA-RELATED"/>
    <property type="match status" value="1"/>
</dbReference>
<dbReference type="Gene3D" id="2.180.10.10">
    <property type="entry name" value="RHS repeat-associated core"/>
    <property type="match status" value="2"/>
</dbReference>
<organism evidence="4 5">
    <name type="scientific">Xanthomonas theicola</name>
    <dbReference type="NCBI Taxonomy" id="56464"/>
    <lineage>
        <taxon>Bacteria</taxon>
        <taxon>Pseudomonadati</taxon>
        <taxon>Pseudomonadota</taxon>
        <taxon>Gammaproteobacteria</taxon>
        <taxon>Lysobacterales</taxon>
        <taxon>Lysobacteraceae</taxon>
        <taxon>Xanthomonas</taxon>
    </lineage>
</organism>
<dbReference type="InterPro" id="IPR031325">
    <property type="entry name" value="RHS_repeat"/>
</dbReference>
<reference evidence="4 5" key="1">
    <citation type="submission" date="2016-08" db="EMBL/GenBank/DDBJ databases">
        <title>Evolution of the type three secretion system and type three effector repertoires in Xanthomonas.</title>
        <authorList>
            <person name="Merda D."/>
            <person name="Briand M."/>
            <person name="Bosis E."/>
            <person name="Rousseau C."/>
            <person name="Portier P."/>
            <person name="Jacques M.-A."/>
            <person name="Fischer-Le Saux M."/>
        </authorList>
    </citation>
    <scope>NUCLEOTIDE SEQUENCE [LARGE SCALE GENOMIC DNA]</scope>
    <source>
        <strain evidence="4 5">CFBP 4691</strain>
    </source>
</reference>
<dbReference type="EMBL" id="MIGX01000098">
    <property type="protein sequence ID" value="PPT86781.1"/>
    <property type="molecule type" value="Genomic_DNA"/>
</dbReference>
<dbReference type="InterPro" id="IPR006530">
    <property type="entry name" value="YD"/>
</dbReference>
<keyword evidence="5" id="KW-1185">Reference proteome</keyword>
<dbReference type="NCBIfam" id="TIGR01643">
    <property type="entry name" value="YD_repeat_2x"/>
    <property type="match status" value="2"/>
</dbReference>
<evidence type="ECO:0000259" key="3">
    <source>
        <dbReference type="Pfam" id="PF25023"/>
    </source>
</evidence>
<dbReference type="PANTHER" id="PTHR32305">
    <property type="match status" value="1"/>
</dbReference>
<accession>A0A2S6ZCB8</accession>
<name>A0A2S6ZCB8_9XANT</name>
<dbReference type="Gene3D" id="2.60.40.10">
    <property type="entry name" value="Immunoglobulins"/>
    <property type="match status" value="1"/>
</dbReference>
<gene>
    <name evidence="4" type="ORF">XthCFBP4691_15855</name>
</gene>
<dbReference type="Pfam" id="PF05593">
    <property type="entry name" value="RHS_repeat"/>
    <property type="match status" value="2"/>
</dbReference>
<dbReference type="AlphaFoldDB" id="A0A2S6ZCB8"/>
<dbReference type="InterPro" id="IPR056823">
    <property type="entry name" value="TEN-like_YD-shell"/>
</dbReference>
<evidence type="ECO:0000259" key="2">
    <source>
        <dbReference type="Pfam" id="PF16158"/>
    </source>
</evidence>
<dbReference type="OrthoDB" id="9816400at2"/>
<dbReference type="Pfam" id="PF16158">
    <property type="entry name" value="N_BRCA1_IG"/>
    <property type="match status" value="1"/>
</dbReference>
<evidence type="ECO:0000313" key="5">
    <source>
        <dbReference type="Proteomes" id="UP000239898"/>
    </source>
</evidence>
<dbReference type="InterPro" id="IPR032350">
    <property type="entry name" value="Nbr1_FW"/>
</dbReference>
<sequence>MHRNGAGRFGAASELATRWVDGPINKAHFIDQVVPDRMEAGKTYNISLRMRNAGNTTWTSAARYALGALNDNTVWGTGRLALAEAVGPGAAATFAAQVRAPTTPGVYDFRWQMVQDGVEWFGVHTTHVAVTVTAPPSIVTGHIDGLAADGSALRGWACSTHRNDPIDVHLYARGAYGQGGVFLGAARANLASEPAVAAACKASGNQYRFSLPLTYAQRREQAGQLLYVHGISPVGGANSVIAGSGTHRVAPALVGSITANPNPCTIAWAQSACATTVQWLVSEGDAQLWGAVGAGAGTRLASGPGGSVALNDITAAGLRLWLVSGGETLATSSVSAVAAVQSGEVLSRTEFAYDELGRMISHTEGDGTASRMRYDGNGNLLEKTNAKGERDVFTYDALGRRSTSRNGTGGLTTYQYSAHDRLVAVTDPRGLVTRYARDGFARLWRQESPDSGVTTFTYAAPARVTSRTRADGVTVSATYDALGRTRALSAGQDDRLLEYDGCANGIGRLCTVTVAGSTVKLGYAQDGQVALREEFPAMPAVVASRLRISHDMAGRVSEVIYPDGMAASYGYSGKWLTSLNVRGNGWSRQVVAGATYAAHGGVTTLTLGNGTRYRNHYDAVGRVDRRTALLDNPAAALEDLSYAYDGAGAIAAITDRLDGAMSQTITYDAAGRLGTLQRGGVSHAMGYDGNGNWLTHSDGSSLRTFRFEAASNRLTGYVTNRQGDADRQYAYDAVGNRIGETAQGSRRSFHYDGFNRLARVEVDGAGTQYLVNGLGQRSGKRRGDGSAASYLYAGQNQLMADKESSSGWSNYLWFGGQLVGVVRVDTLYHVRGDHLGRPSLATDDVGQVNRPGF</sequence>
<dbReference type="Proteomes" id="UP000239898">
    <property type="component" value="Unassembled WGS sequence"/>
</dbReference>
<keyword evidence="1" id="KW-0677">Repeat</keyword>
<protein>
    <submittedName>
        <fullName evidence="4">Uncharacterized protein</fullName>
    </submittedName>
</protein>
<dbReference type="Pfam" id="PF25023">
    <property type="entry name" value="TEN_YD-shell"/>
    <property type="match status" value="1"/>
</dbReference>
<feature type="domain" description="Nbr1 FW" evidence="2">
    <location>
        <begin position="38"/>
        <end position="131"/>
    </location>
</feature>
<dbReference type="InterPro" id="IPR013783">
    <property type="entry name" value="Ig-like_fold"/>
</dbReference>
<feature type="domain" description="Teneurin-like YD-shell" evidence="3">
    <location>
        <begin position="640"/>
        <end position="848"/>
    </location>
</feature>